<evidence type="ECO:0000313" key="3">
    <source>
        <dbReference type="EMBL" id="ABG05996.1"/>
    </source>
</evidence>
<keyword evidence="4" id="KW-1185">Reference proteome</keyword>
<dbReference type="RefSeq" id="WP_011566001.1">
    <property type="nucleotide sequence ID" value="NC_008148.1"/>
</dbReference>
<evidence type="ECO:0000313" key="4">
    <source>
        <dbReference type="Proteomes" id="UP000006637"/>
    </source>
</evidence>
<dbReference type="NCBIfam" id="TIGR03558">
    <property type="entry name" value="oxido_grp_1"/>
    <property type="match status" value="1"/>
</dbReference>
<dbReference type="GO" id="GO:0016705">
    <property type="term" value="F:oxidoreductase activity, acting on paired donors, with incorporation or reduction of molecular oxygen"/>
    <property type="evidence" value="ECO:0007669"/>
    <property type="project" value="InterPro"/>
</dbReference>
<dbReference type="KEGG" id="rxy:Rxyl_3089"/>
<dbReference type="OrthoDB" id="9780518at2"/>
<dbReference type="GO" id="GO:0005829">
    <property type="term" value="C:cytosol"/>
    <property type="evidence" value="ECO:0007669"/>
    <property type="project" value="TreeGrafter"/>
</dbReference>
<dbReference type="Gene3D" id="3.20.20.30">
    <property type="entry name" value="Luciferase-like domain"/>
    <property type="match status" value="1"/>
</dbReference>
<dbReference type="InterPro" id="IPR050766">
    <property type="entry name" value="Bact_Lucif_Oxidored"/>
</dbReference>
<dbReference type="AlphaFoldDB" id="Q1ARI2"/>
<dbReference type="InterPro" id="IPR011251">
    <property type="entry name" value="Luciferase-like_dom"/>
</dbReference>
<reference evidence="3 4" key="1">
    <citation type="submission" date="2006-06" db="EMBL/GenBank/DDBJ databases">
        <title>Complete sequence of Rubrobacter xylanophilus DSM 9941.</title>
        <authorList>
            <consortium name="US DOE Joint Genome Institute"/>
            <person name="Copeland A."/>
            <person name="Lucas S."/>
            <person name="Lapidus A."/>
            <person name="Barry K."/>
            <person name="Detter J.C."/>
            <person name="Glavina del Rio T."/>
            <person name="Hammon N."/>
            <person name="Israni S."/>
            <person name="Dalin E."/>
            <person name="Tice H."/>
            <person name="Pitluck S."/>
            <person name="Munk A.C."/>
            <person name="Brettin T."/>
            <person name="Bruce D."/>
            <person name="Han C."/>
            <person name="Tapia R."/>
            <person name="Gilna P."/>
            <person name="Schmutz J."/>
            <person name="Larimer F."/>
            <person name="Land M."/>
            <person name="Hauser L."/>
            <person name="Kyrpides N."/>
            <person name="Lykidis A."/>
            <person name="da Costa M.S."/>
            <person name="Rainey F.A."/>
            <person name="Empadinhas N."/>
            <person name="Jolivet E."/>
            <person name="Battista J.R."/>
            <person name="Richardson P."/>
        </authorList>
    </citation>
    <scope>NUCLEOTIDE SEQUENCE [LARGE SCALE GENOMIC DNA]</scope>
    <source>
        <strain evidence="4">DSM 9941 / NBRC 16129 / PRD-1</strain>
    </source>
</reference>
<comment type="similarity">
    <text evidence="1">To bacterial alkanal monooxygenase alpha and beta chains.</text>
</comment>
<name>Q1ARI2_RUBXD</name>
<dbReference type="SUPFAM" id="SSF51679">
    <property type="entry name" value="Bacterial luciferase-like"/>
    <property type="match status" value="1"/>
</dbReference>
<dbReference type="PhylomeDB" id="Q1ARI2"/>
<dbReference type="STRING" id="266117.Rxyl_3089"/>
<dbReference type="eggNOG" id="COG2141">
    <property type="taxonomic scope" value="Bacteria"/>
</dbReference>
<accession>Q1ARI2</accession>
<protein>
    <submittedName>
        <fullName evidence="3">Luciferase-like protein</fullName>
    </submittedName>
</protein>
<dbReference type="HOGENOM" id="CLU_027853_9_0_11"/>
<dbReference type="EMBL" id="CP000386">
    <property type="protein sequence ID" value="ABG05996.1"/>
    <property type="molecule type" value="Genomic_DNA"/>
</dbReference>
<sequence length="339" mass="36566">MAPALSVLDLSPVSAGSGSSRALRNTLELARLADRLGYARYWLAEHHNLPSVASPAPEVMIGHVANATARIRVGAGGIMLPNHAPLKVVETFRLLEALHPGRIDLGIGRAPGTDPVTAAALRRGRGAEADDFPELFGELLAFAGEGFPEGHPFASVKAVPEDAELPPIWLLGSSGYSAKAAGEMGLGYAFASHFSPVDPAPPMLAYREHFRPSERFPEPHAILAASVVCARTRERAEELASSMGLAWVRMRTGKPGPLPSPEEALSYPYSPAERRLLESYRSMQVVGDPASVRKRLAEMAERTAAEEVMVTTMVYDHEARLRSYELLAEAFGLGQRRES</sequence>
<dbReference type="Pfam" id="PF00296">
    <property type="entry name" value="Bac_luciferase"/>
    <property type="match status" value="1"/>
</dbReference>
<gene>
    <name evidence="3" type="ordered locus">Rxyl_3089</name>
</gene>
<dbReference type="InterPro" id="IPR036661">
    <property type="entry name" value="Luciferase-like_sf"/>
</dbReference>
<dbReference type="InterPro" id="IPR019949">
    <property type="entry name" value="CmoO-like"/>
</dbReference>
<proteinExistence type="predicted"/>
<dbReference type="CDD" id="cd00347">
    <property type="entry name" value="Flavin_utilizing_monoxygenases"/>
    <property type="match status" value="1"/>
</dbReference>
<dbReference type="Proteomes" id="UP000006637">
    <property type="component" value="Chromosome"/>
</dbReference>
<feature type="domain" description="Luciferase-like" evidence="2">
    <location>
        <begin position="7"/>
        <end position="304"/>
    </location>
</feature>
<dbReference type="FunFam" id="3.20.20.30:FF:000002">
    <property type="entry name" value="LLM class flavin-dependent oxidoreductase"/>
    <property type="match status" value="1"/>
</dbReference>
<organism evidence="3 4">
    <name type="scientific">Rubrobacter xylanophilus (strain DSM 9941 / JCM 11954 / NBRC 16129 / PRD-1)</name>
    <dbReference type="NCBI Taxonomy" id="266117"/>
    <lineage>
        <taxon>Bacteria</taxon>
        <taxon>Bacillati</taxon>
        <taxon>Actinomycetota</taxon>
        <taxon>Rubrobacteria</taxon>
        <taxon>Rubrobacterales</taxon>
        <taxon>Rubrobacteraceae</taxon>
        <taxon>Rubrobacter</taxon>
    </lineage>
</organism>
<dbReference type="PANTHER" id="PTHR30137:SF6">
    <property type="entry name" value="LUCIFERASE-LIKE MONOOXYGENASE"/>
    <property type="match status" value="1"/>
</dbReference>
<dbReference type="PANTHER" id="PTHR30137">
    <property type="entry name" value="LUCIFERASE-LIKE MONOOXYGENASE"/>
    <property type="match status" value="1"/>
</dbReference>
<evidence type="ECO:0000256" key="1">
    <source>
        <dbReference type="ARBA" id="ARBA00007789"/>
    </source>
</evidence>
<evidence type="ECO:0000259" key="2">
    <source>
        <dbReference type="Pfam" id="PF00296"/>
    </source>
</evidence>